<reference evidence="2" key="2">
    <citation type="submission" date="2016-11" db="EMBL/GenBank/DDBJ databases">
        <authorList>
            <person name="Jaros S."/>
            <person name="Januszkiewicz K."/>
            <person name="Wedrychowicz H."/>
        </authorList>
    </citation>
    <scope>NUCLEOTIDE SEQUENCE [LARGE SCALE GENOMIC DNA]</scope>
    <source>
        <strain evidence="2">DX253</strain>
    </source>
</reference>
<dbReference type="InterPro" id="IPR055960">
    <property type="entry name" value="DUF7538"/>
</dbReference>
<evidence type="ECO:0000313" key="2">
    <source>
        <dbReference type="EMBL" id="SHK86985.1"/>
    </source>
</evidence>
<dbReference type="AlphaFoldDB" id="E7QTX4"/>
<reference evidence="1 3" key="1">
    <citation type="journal article" date="2014" name="ISME J.">
        <title>Trehalose/2-sulfotrehalose biosynthesis and glycine-betaine uptake are widely spread mechanisms for osmoadaptation in the Halobacteriales.</title>
        <authorList>
            <person name="Youssef N.H."/>
            <person name="Savage-Ashlock K.N."/>
            <person name="McCully A.L."/>
            <person name="Luedtke B."/>
            <person name="Shaw E.I."/>
            <person name="Hoff W.D."/>
            <person name="Elshahed M.S."/>
        </authorList>
    </citation>
    <scope>NUCLEOTIDE SEQUENCE [LARGE SCALE GENOMIC DNA]</scope>
    <source>
        <strain evidence="1 3">DX253</strain>
    </source>
</reference>
<evidence type="ECO:0000313" key="3">
    <source>
        <dbReference type="Proteomes" id="UP000003751"/>
    </source>
</evidence>
<reference evidence="4" key="3">
    <citation type="submission" date="2016-11" db="EMBL/GenBank/DDBJ databases">
        <authorList>
            <person name="Varghese N."/>
            <person name="Submissions S."/>
        </authorList>
    </citation>
    <scope>NUCLEOTIDE SEQUENCE [LARGE SCALE GENOMIC DNA]</scope>
    <source>
        <strain evidence="4">DX253</strain>
    </source>
</reference>
<keyword evidence="4" id="KW-1185">Reference proteome</keyword>
<dbReference type="Proteomes" id="UP000003751">
    <property type="component" value="Unassembled WGS sequence"/>
</dbReference>
<gene>
    <name evidence="2" type="ORF">SAMN05444342_2457</name>
    <name evidence="1" type="ORF">ZOD2009_11270</name>
</gene>
<dbReference type="RefSeq" id="WP_007979796.1">
    <property type="nucleotide sequence ID" value="NZ_AEMG01000009.1"/>
</dbReference>
<dbReference type="eggNOG" id="arCOG08911">
    <property type="taxonomic scope" value="Archaea"/>
</dbReference>
<dbReference type="OrthoDB" id="311060at2157"/>
<name>E7QTX4_HALPU</name>
<protein>
    <submittedName>
        <fullName evidence="1">Putative dehydrogenase</fullName>
    </submittedName>
</protein>
<evidence type="ECO:0000313" key="4">
    <source>
        <dbReference type="Proteomes" id="UP000184203"/>
    </source>
</evidence>
<organism evidence="1 3">
    <name type="scientific">Haladaptatus paucihalophilus DX253</name>
    <dbReference type="NCBI Taxonomy" id="797209"/>
    <lineage>
        <taxon>Archaea</taxon>
        <taxon>Methanobacteriati</taxon>
        <taxon>Methanobacteriota</taxon>
        <taxon>Stenosarchaea group</taxon>
        <taxon>Halobacteria</taxon>
        <taxon>Halobacteriales</taxon>
        <taxon>Haladaptataceae</taxon>
        <taxon>Haladaptatus</taxon>
    </lineage>
</organism>
<evidence type="ECO:0000313" key="1">
    <source>
        <dbReference type="EMBL" id="EFW92053.1"/>
    </source>
</evidence>
<dbReference type="Proteomes" id="UP000184203">
    <property type="component" value="Unassembled WGS sequence"/>
</dbReference>
<proteinExistence type="predicted"/>
<sequence length="89" mass="9978">MDDTLSELGEQDGWKVDGFAARVHYRGADDYYSIEYYHPSQCVLYWKVKGDGDVAVPVGRGTVPGPLRERVRMDLTEAGIDPDVESRSL</sequence>
<accession>E7QTX4</accession>
<dbReference type="Pfam" id="PF24382">
    <property type="entry name" value="DUF7538"/>
    <property type="match status" value="1"/>
</dbReference>
<dbReference type="EMBL" id="AEMG01000009">
    <property type="protein sequence ID" value="EFW92053.1"/>
    <property type="molecule type" value="Genomic_DNA"/>
</dbReference>
<dbReference type="EMBL" id="FRAN01000003">
    <property type="protein sequence ID" value="SHK86985.1"/>
    <property type="molecule type" value="Genomic_DNA"/>
</dbReference>
<dbReference type="PATRIC" id="fig|797209.4.peg.2215"/>